<name>A0ABW9ZTK9_9BACT</name>
<gene>
    <name evidence="3" type="ORF">GWC95_04105</name>
</gene>
<dbReference type="InterPro" id="IPR050194">
    <property type="entry name" value="Glycosyltransferase_grp1"/>
</dbReference>
<sequence length="397" mass="45011">MSRLIFFVESYTAGGSDQVARVLLENLACEKIYLIVNSSIDKRIILAPGLPDHVSVYTYHLVTPMDIGLFANRFRHNKLIFLTLKAFDYIVRYPLLLFSFFYFLVFMMRFRAHTFIAHNGGYPGGLFCGTAAMASYFLPSVKKRFYAFHSMPRPVAKNQYWFDRFWDHTLDKLVTFIAVSKKSAEQMNAVRMVKQKPICIYNGLKPSPRKEYAHTPVLKILHVGYFDYNKNQMLLVKCIAGLVQSGIMNIAVTFVGDIDEPAARKEIDEYVAATGISNYLTFTGFQKNVTPFYLSHDILVSTSKIESFPIVILEAMRVGMPVVATKAGGVAEQVNDGITGYLVNSDDIAAMMLCLQSFIDNRHLIQTMGSAAHHLFESQFTVNHMISEYDHYLGLKN</sequence>
<organism evidence="3 4">
    <name type="scientific">Sediminibacterium roseum</name>
    <dbReference type="NCBI Taxonomy" id="1978412"/>
    <lineage>
        <taxon>Bacteria</taxon>
        <taxon>Pseudomonadati</taxon>
        <taxon>Bacteroidota</taxon>
        <taxon>Chitinophagia</taxon>
        <taxon>Chitinophagales</taxon>
        <taxon>Chitinophagaceae</taxon>
        <taxon>Sediminibacterium</taxon>
    </lineage>
</organism>
<evidence type="ECO:0000313" key="4">
    <source>
        <dbReference type="Proteomes" id="UP000753802"/>
    </source>
</evidence>
<feature type="domain" description="Glycosyl transferase family 1" evidence="2">
    <location>
        <begin position="218"/>
        <end position="372"/>
    </location>
</feature>
<feature type="transmembrane region" description="Helical" evidence="1">
    <location>
        <begin position="122"/>
        <end position="141"/>
    </location>
</feature>
<dbReference type="Proteomes" id="UP000753802">
    <property type="component" value="Unassembled WGS sequence"/>
</dbReference>
<dbReference type="PANTHER" id="PTHR45947">
    <property type="entry name" value="SULFOQUINOVOSYL TRANSFERASE SQD2"/>
    <property type="match status" value="1"/>
</dbReference>
<comment type="caution">
    <text evidence="3">The sequence shown here is derived from an EMBL/GenBank/DDBJ whole genome shotgun (WGS) entry which is preliminary data.</text>
</comment>
<dbReference type="SUPFAM" id="SSF53756">
    <property type="entry name" value="UDP-Glycosyltransferase/glycogen phosphorylase"/>
    <property type="match status" value="1"/>
</dbReference>
<evidence type="ECO:0000259" key="2">
    <source>
        <dbReference type="Pfam" id="PF00534"/>
    </source>
</evidence>
<reference evidence="3 4" key="1">
    <citation type="submission" date="2020-01" db="EMBL/GenBank/DDBJ databases">
        <title>Genome analysis.</title>
        <authorList>
            <person name="Wu S."/>
            <person name="Wang G."/>
        </authorList>
    </citation>
    <scope>NUCLEOTIDE SEQUENCE [LARGE SCALE GENOMIC DNA]</scope>
    <source>
        <strain evidence="3 4">SYL130</strain>
    </source>
</reference>
<proteinExistence type="predicted"/>
<dbReference type="InterPro" id="IPR001296">
    <property type="entry name" value="Glyco_trans_1"/>
</dbReference>
<dbReference type="PANTHER" id="PTHR45947:SF3">
    <property type="entry name" value="SULFOQUINOVOSYL TRANSFERASE SQD2"/>
    <property type="match status" value="1"/>
</dbReference>
<dbReference type="EMBL" id="JAACJS010000002">
    <property type="protein sequence ID" value="NCI49092.1"/>
    <property type="molecule type" value="Genomic_DNA"/>
</dbReference>
<keyword evidence="4" id="KW-1185">Reference proteome</keyword>
<feature type="transmembrane region" description="Helical" evidence="1">
    <location>
        <begin position="90"/>
        <end position="110"/>
    </location>
</feature>
<keyword evidence="1" id="KW-1133">Transmembrane helix</keyword>
<dbReference type="RefSeq" id="WP_161817389.1">
    <property type="nucleotide sequence ID" value="NZ_JAACJS010000002.1"/>
</dbReference>
<accession>A0ABW9ZTK9</accession>
<dbReference type="Pfam" id="PF00534">
    <property type="entry name" value="Glycos_transf_1"/>
    <property type="match status" value="1"/>
</dbReference>
<keyword evidence="1" id="KW-0812">Transmembrane</keyword>
<keyword evidence="1" id="KW-0472">Membrane</keyword>
<dbReference type="Gene3D" id="3.40.50.2000">
    <property type="entry name" value="Glycogen Phosphorylase B"/>
    <property type="match status" value="2"/>
</dbReference>
<evidence type="ECO:0000313" key="3">
    <source>
        <dbReference type="EMBL" id="NCI49092.1"/>
    </source>
</evidence>
<evidence type="ECO:0000256" key="1">
    <source>
        <dbReference type="SAM" id="Phobius"/>
    </source>
</evidence>
<protein>
    <submittedName>
        <fullName evidence="3">Glycosyltransferase</fullName>
    </submittedName>
</protein>